<name>A0ACC0AK09_CATRO</name>
<evidence type="ECO:0000313" key="2">
    <source>
        <dbReference type="Proteomes" id="UP001060085"/>
    </source>
</evidence>
<keyword evidence="2" id="KW-1185">Reference proteome</keyword>
<gene>
    <name evidence="1" type="ORF">M9H77_20043</name>
</gene>
<comment type="caution">
    <text evidence="1">The sequence shown here is derived from an EMBL/GenBank/DDBJ whole genome shotgun (WGS) entry which is preliminary data.</text>
</comment>
<evidence type="ECO:0000313" key="1">
    <source>
        <dbReference type="EMBL" id="KAI5660720.1"/>
    </source>
</evidence>
<protein>
    <submittedName>
        <fullName evidence="1">Uncharacterized protein</fullName>
    </submittedName>
</protein>
<proteinExistence type="predicted"/>
<organism evidence="1 2">
    <name type="scientific">Catharanthus roseus</name>
    <name type="common">Madagascar periwinkle</name>
    <name type="synonym">Vinca rosea</name>
    <dbReference type="NCBI Taxonomy" id="4058"/>
    <lineage>
        <taxon>Eukaryota</taxon>
        <taxon>Viridiplantae</taxon>
        <taxon>Streptophyta</taxon>
        <taxon>Embryophyta</taxon>
        <taxon>Tracheophyta</taxon>
        <taxon>Spermatophyta</taxon>
        <taxon>Magnoliopsida</taxon>
        <taxon>eudicotyledons</taxon>
        <taxon>Gunneridae</taxon>
        <taxon>Pentapetalae</taxon>
        <taxon>asterids</taxon>
        <taxon>lamiids</taxon>
        <taxon>Gentianales</taxon>
        <taxon>Apocynaceae</taxon>
        <taxon>Rauvolfioideae</taxon>
        <taxon>Vinceae</taxon>
        <taxon>Catharanthinae</taxon>
        <taxon>Catharanthus</taxon>
    </lineage>
</organism>
<dbReference type="EMBL" id="CM044705">
    <property type="protein sequence ID" value="KAI5660720.1"/>
    <property type="molecule type" value="Genomic_DNA"/>
</dbReference>
<accession>A0ACC0AK09</accession>
<reference evidence="2" key="1">
    <citation type="journal article" date="2023" name="Nat. Plants">
        <title>Single-cell RNA sequencing provides a high-resolution roadmap for understanding the multicellular compartmentation of specialized metabolism.</title>
        <authorList>
            <person name="Sun S."/>
            <person name="Shen X."/>
            <person name="Li Y."/>
            <person name="Li Y."/>
            <person name="Wang S."/>
            <person name="Li R."/>
            <person name="Zhang H."/>
            <person name="Shen G."/>
            <person name="Guo B."/>
            <person name="Wei J."/>
            <person name="Xu J."/>
            <person name="St-Pierre B."/>
            <person name="Chen S."/>
            <person name="Sun C."/>
        </authorList>
    </citation>
    <scope>NUCLEOTIDE SEQUENCE [LARGE SCALE GENOMIC DNA]</scope>
</reference>
<dbReference type="Proteomes" id="UP001060085">
    <property type="component" value="Linkage Group LG05"/>
</dbReference>
<sequence length="2382" mass="271014">MGDGGVACVPSQHIMERFSICGGKANGSNTNTSTSTTSNKLTSSSPKNLTKMNAKNMKKLKREKERRGELGLKCSVNIEKEAVVSNSYGNSDTNNNSDANKDEVEEGELGTLPIENGEFIVERPTRKYEIRSEIEKAEILGDKWRKDGDMDKGEFFSGKWRKTDAADKNGWSSGSWRTSAKDELEKGELIPDRWHRSGVVKNNYSYGRGRGRGRRYQSFKDRGWKSEWSPPPHSGKYSGEKELSRSGSQLIKRASRYETGVAERTQRISSKIVDEDGYELSNGKNHAREYTSSSRLKRQGTDSDVSDRKFRAEPDDFTTSSKTRKVSEDGIRSAYSSENHSRSYRNNCSSRNVSSDRYSSRHYDSSRVVHDKYNNAPHHSERSPHDRARYRDHRDWSPARHDRSPYDRSSRYDHSRSPFNRNHHYDRSRSPYDRSRHFDHRKRSPSYSEWSPQDQARHQDRRGRTPSFLEKSPDHTRSLEPNRRGGVIEKGVCYNGIKGPEEKPDQKDLGDRDLRIPANETEDRSSNDCDNGSKSINVGPTLPVIEPSQAPATNLVEASPENCPVEELMSMEEDMDICNTPPHEPVVADAITGKWFYVDQFGEEQGPSKLCDVKKLVEEGFLVSDHFIKHLNSDRWVTVENAVSPLVTANFLPIVSDTVTQLVSPPEAPGNVLADNGDLSESGNLASDRIAEHSLAVLEPTGDLHIDERVGALLEGFTVTPGREFETLGEVLLMASDNGEWKRWEKIEGFTWHQLQIGEYHDLKSGESIFSADSLEKGSSGLEANVFTPSEKDSSFDCDSIEWFSGFWSCKGGDWRRIDEAAQDRSWRKKLVLNDGYPLCQMLKSGSEDPRWQQKDELYYPSQGRKLDLPPWAFTSVDEWNDISNAIRSKPNIARGVRGMILPVVRINACVVKDHDSFVSEPRVKAKSKERYASRSSRNYSATNDAKRFSEEGISHPRSSRDRDLHESWKNCMSFGVPKDRICTANELHLHLGEWYYFDGAGHERGPLSFSELQVLADQGVIQKHSSIYRKVDKIWVPVSSAEETCIPDGRAQEARSGASSASHGPSLSESSDAVLNGSKLSNTFHCLYPQFIGFTRGKLHELVMKSYKSREFAAAINEVLDPWINARQPKKEMEKHGSALFQKSDQYRASKRLRIDGIEDDYEMDDISTSVMEEYSFDDICSDANFSGEEGVDAKTEIQSWNRLDGHLLARVFHFLRADMKSLASVGQTCRHWRSTLNCYRNVSRQVDLSSIALGCNDAIMLSILNTYNKEKICTLVLRGCTGITSSMLEELLKSYPSLSSVDIRGCSLVEDLVSKFPNINWIGTHDSHLKTRSLKYLTDQSSAVSRTSNGINSQIEDSSGLRDYLENSDRRESANRLFRQSLYKRSKLFDARKSSSILSRDAHLRRWAMRKSGNGYKRMEEYLALSLRDIMKENTFEFFVPKVAQIEDRMRNGYYAGRGLSSVKDDISRMCRDAIKAKNRGDSRGINRIITMFIRLATSLEGGARLSYERDETMKIRKDDSPPGFSSTRYKKNLGKLVDKKSTIRSNGSSSINGLSDYGDYASDREIKRRLSKLNKKSVDSESETSEELDRSSDESMTASEKTMSETESDSDLRLEAATGESRGESYFLLEDGFDSLADDREWGARMTKVSLVPPVTRKYEVIDHYVVVADEEEVKKKMRVSLPEDYAEKLNAQRNGTEESDMEIPEVKDYKPRKYLGDEVIEQEVYGIDPYTHNLLLDSMPGESEWSLLDKHSFIEDVLLRSLNKQVRRFTGSGNTPMIYPLKPVFEEIQEEAEESKDWRTVRLCEFILKAIDSRPEDNYVGYRKGLGVVCNKEGGFTEEDFVVEFLGEVYPAWKWFEKQDGIRALQKNSKDPAPEFYNIILERPKGDADGYDLVVVDAMHKANYASRICHSCRPNCEAKVTAVDGQYQIGIYSVRPIRFGEEITFDYNSVTESKEEYEASVCLCGSQVCRGSYLNLTGEGAFQKVLKESHGILDRHQLMLEACELNSVSEEDYIDLLKAGLGSCLLDGLPDWLIAYSARLVRFINFERTKLPKEILKHNLEEKKKYFAEISMEVEKSDAEVQAEGVYNQRLQNLAITIDKVRYVMRCVFGDPKKAPPPLERLSPKEAASYVWKEEGSFVDELIQSMAPHMDDSLLSELKAKIRAHDPSASDNVEMQLRKSLIWLRDEVRNLPCTYKCRHDAAADLIHTYAYTKSFFRIREYKTVTSPPVYISPLDLCPKYADKLGSAGHEYCKTYGENYCLGQLMYWYNQTYADPDGNLARASRGCLSLPEIGSFYAKVQKPSRQRVYGPRTVKFMLARMEKQSQRPWPKDRIWSFNNAPKIVGSPMLDAVLNKAPLDKELVHWLKHRLPIFQAMWDR</sequence>